<feature type="compositionally biased region" description="Polar residues" evidence="1">
    <location>
        <begin position="587"/>
        <end position="596"/>
    </location>
</feature>
<dbReference type="Proteomes" id="UP000286415">
    <property type="component" value="Unassembled WGS sequence"/>
</dbReference>
<accession>A0A3R7G361</accession>
<keyword evidence="3" id="KW-1185">Reference proteome</keyword>
<dbReference type="PANTHER" id="PTHR46535">
    <property type="entry name" value="NEDD4-BINDING PROTEIN 2"/>
    <property type="match status" value="1"/>
</dbReference>
<dbReference type="Gene3D" id="3.30.1370.110">
    <property type="match status" value="1"/>
</dbReference>
<gene>
    <name evidence="2" type="ORF">CSKR_101874</name>
</gene>
<feature type="region of interest" description="Disordered" evidence="1">
    <location>
        <begin position="193"/>
        <end position="271"/>
    </location>
</feature>
<feature type="compositionally biased region" description="Polar residues" evidence="1">
    <location>
        <begin position="238"/>
        <end position="269"/>
    </location>
</feature>
<feature type="region of interest" description="Disordered" evidence="1">
    <location>
        <begin position="321"/>
        <end position="356"/>
    </location>
</feature>
<dbReference type="GO" id="GO:0005634">
    <property type="term" value="C:nucleus"/>
    <property type="evidence" value="ECO:0007669"/>
    <property type="project" value="TreeGrafter"/>
</dbReference>
<comment type="caution">
    <text evidence="2">The sequence shown here is derived from an EMBL/GenBank/DDBJ whole genome shotgun (WGS) entry which is preliminary data.</text>
</comment>
<feature type="region of interest" description="Disordered" evidence="1">
    <location>
        <begin position="467"/>
        <end position="489"/>
    </location>
</feature>
<dbReference type="EMBL" id="NIRI02000056">
    <property type="protein sequence ID" value="KAG5444452.1"/>
    <property type="molecule type" value="Genomic_DNA"/>
</dbReference>
<dbReference type="GO" id="GO:0004519">
    <property type="term" value="F:endonuclease activity"/>
    <property type="evidence" value="ECO:0007669"/>
    <property type="project" value="TreeGrafter"/>
</dbReference>
<organism evidence="2 3">
    <name type="scientific">Clonorchis sinensis</name>
    <name type="common">Chinese liver fluke</name>
    <dbReference type="NCBI Taxonomy" id="79923"/>
    <lineage>
        <taxon>Eukaryota</taxon>
        <taxon>Metazoa</taxon>
        <taxon>Spiralia</taxon>
        <taxon>Lophotrochozoa</taxon>
        <taxon>Platyhelminthes</taxon>
        <taxon>Trematoda</taxon>
        <taxon>Digenea</taxon>
        <taxon>Opisthorchiida</taxon>
        <taxon>Opisthorchiata</taxon>
        <taxon>Opisthorchiidae</taxon>
        <taxon>Clonorchis</taxon>
    </lineage>
</organism>
<evidence type="ECO:0000256" key="1">
    <source>
        <dbReference type="SAM" id="MobiDB-lite"/>
    </source>
</evidence>
<reference evidence="2 3" key="2">
    <citation type="journal article" date="2021" name="Genomics">
        <title>High-quality reference genome for Clonorchis sinensis.</title>
        <authorList>
            <person name="Young N.D."/>
            <person name="Stroehlein A.J."/>
            <person name="Kinkar L."/>
            <person name="Wang T."/>
            <person name="Sohn W.M."/>
            <person name="Chang B.C.H."/>
            <person name="Kaur P."/>
            <person name="Weisz D."/>
            <person name="Dudchenko O."/>
            <person name="Aiden E.L."/>
            <person name="Korhonen P.K."/>
            <person name="Gasser R.B."/>
        </authorList>
    </citation>
    <scope>NUCLEOTIDE SEQUENCE [LARGE SCALE GENOMIC DNA]</scope>
    <source>
        <strain evidence="2">Cs-k2</strain>
    </source>
</reference>
<dbReference type="PANTHER" id="PTHR46535:SF1">
    <property type="entry name" value="NEDD4-BINDING PROTEIN 2"/>
    <property type="match status" value="1"/>
</dbReference>
<dbReference type="Gene3D" id="3.40.50.300">
    <property type="entry name" value="P-loop containing nucleotide triphosphate hydrolases"/>
    <property type="match status" value="1"/>
</dbReference>
<protein>
    <submittedName>
        <fullName evidence="2">Uncharacterized protein</fullName>
    </submittedName>
</protein>
<dbReference type="InterPro" id="IPR002625">
    <property type="entry name" value="Smr_dom"/>
</dbReference>
<reference evidence="2 3" key="1">
    <citation type="journal article" date="2018" name="Biotechnol. Adv.">
        <title>Improved genomic resources and new bioinformatic workflow for the carcinogenic parasite Clonorchis sinensis: Biotechnological implications.</title>
        <authorList>
            <person name="Wang D."/>
            <person name="Korhonen P.K."/>
            <person name="Gasser R.B."/>
            <person name="Young N.D."/>
        </authorList>
    </citation>
    <scope>NUCLEOTIDE SEQUENCE [LARGE SCALE GENOMIC DNA]</scope>
    <source>
        <strain evidence="2">Cs-k2</strain>
    </source>
</reference>
<feature type="region of interest" description="Disordered" evidence="1">
    <location>
        <begin position="572"/>
        <end position="596"/>
    </location>
</feature>
<feature type="compositionally biased region" description="Polar residues" evidence="1">
    <location>
        <begin position="193"/>
        <end position="208"/>
    </location>
</feature>
<sequence>MDGLRAASSRTNIVHSPEAVRLANTMREASESNWTSRFLIFVRGLPGSGKSTLARFLIQHVRDGKIFSVNDHISSTNNLNVPIYRSAQEYEAQAACKQQAWAAMQAGVMAVVIDNDNLLAIDMEPYIDEGVKRGYSVHLIEPNTPWRYSPRKLFRHTSKKISPEQLQTMLDTFDRRLREEELVSAAHRRLNPITFSKTGTPSVSTSVDSPREPDAVVDDSEQPREDEQFLTADEDSTSDSGSSANLEATETNVGGQADESPNNCPQPSCSLPPESVDQLAVVFPRIARARLREYLHLANGNVQWASSLILEGLEVAKEINTTRHEENSLSSSDADDEDTTRESVSASHVGADPTRSVCTQAEEMSIRPVTIEVPLAATVYGPNEETATSGPQAREETKGLRISREFIKEAHELYSYSSGLTAVELSPEAVPDFLFHEWSPEPELVRAIYQSFMRYLGVLNGETTVGPRRTAGHIPHSSSFGLPSRRGRGRHSPYVDRGDHFSAIVQQDEALYRSVQDFRSSLDAPVVRRIIDRLLKKVPGIQRSTVEEAFVRNDFSEILTERHLLETYQQLRTSPSKSEKSLESKHTTISGSPSVQNEDLSLKEIQDEEEAVRRSVEDQRSHLQPLAAQLSLCRLKSQFPGIDAKQLETLLIKFDLNEESLVDQLIKDGFTVQPVAPLISTDPQDLGESFSVDTYEETPQLIEEQVGIVRQRIGNIRQRLYHQKDKRISDYYASELNSLHCQLRPLLLKRATILISDRAKEFERQLLQEGDAPAVASSKAAAYIDLHGLDKTCALAVLRQQLTRVEAKLNSSRIPGCCPSSCAIVITGRGGSSSTDLVQTSPVLRPAVINYFHTNGYEFSERYTTGSGYFTVHLPGKKSKRGNELGTC</sequence>
<dbReference type="SMART" id="SM00463">
    <property type="entry name" value="SMR"/>
    <property type="match status" value="1"/>
</dbReference>
<dbReference type="InterPro" id="IPR052772">
    <property type="entry name" value="Endo/PolyKinase_Domain-Protein"/>
</dbReference>
<dbReference type="InterPro" id="IPR027417">
    <property type="entry name" value="P-loop_NTPase"/>
</dbReference>
<dbReference type="Pfam" id="PF13671">
    <property type="entry name" value="AAA_33"/>
    <property type="match status" value="1"/>
</dbReference>
<dbReference type="STRING" id="79923.A0A3R7G361"/>
<name>A0A3R7G361_CLOSI</name>
<dbReference type="SUPFAM" id="SSF52540">
    <property type="entry name" value="P-loop containing nucleoside triphosphate hydrolases"/>
    <property type="match status" value="1"/>
</dbReference>
<proteinExistence type="predicted"/>
<dbReference type="InterPro" id="IPR036063">
    <property type="entry name" value="Smr_dom_sf"/>
</dbReference>
<dbReference type="SUPFAM" id="SSF160443">
    <property type="entry name" value="SMR domain-like"/>
    <property type="match status" value="1"/>
</dbReference>
<dbReference type="OrthoDB" id="3231855at2759"/>
<feature type="compositionally biased region" description="Basic and acidic residues" evidence="1">
    <location>
        <begin position="577"/>
        <end position="586"/>
    </location>
</feature>
<evidence type="ECO:0000313" key="2">
    <source>
        <dbReference type="EMBL" id="KAG5444452.1"/>
    </source>
</evidence>
<dbReference type="InParanoid" id="A0A3R7G361"/>
<dbReference type="AlphaFoldDB" id="A0A3R7G361"/>
<evidence type="ECO:0000313" key="3">
    <source>
        <dbReference type="Proteomes" id="UP000286415"/>
    </source>
</evidence>